<dbReference type="PANTHER" id="PTHR34512:SF30">
    <property type="entry name" value="OUTER MEMBRANE PROTEIN ASSEMBLY FACTOR BAMB"/>
    <property type="match status" value="1"/>
</dbReference>
<evidence type="ECO:0000256" key="3">
    <source>
        <dbReference type="ARBA" id="ARBA00023237"/>
    </source>
</evidence>
<keyword evidence="4" id="KW-0564">Palmitate</keyword>
<proteinExistence type="inferred from homology"/>
<dbReference type="GO" id="GO:0051205">
    <property type="term" value="P:protein insertion into membrane"/>
    <property type="evidence" value="ECO:0007669"/>
    <property type="project" value="UniProtKB-UniRule"/>
</dbReference>
<dbReference type="CDD" id="cd10276">
    <property type="entry name" value="BamB_YfgL"/>
    <property type="match status" value="1"/>
</dbReference>
<organism evidence="7 8">
    <name type="scientific">Methylophaga sulfidovorans</name>
    <dbReference type="NCBI Taxonomy" id="45496"/>
    <lineage>
        <taxon>Bacteria</taxon>
        <taxon>Pseudomonadati</taxon>
        <taxon>Pseudomonadota</taxon>
        <taxon>Gammaproteobacteria</taxon>
        <taxon>Thiotrichales</taxon>
        <taxon>Piscirickettsiaceae</taxon>
        <taxon>Methylophaga</taxon>
    </lineage>
</organism>
<evidence type="ECO:0000256" key="1">
    <source>
        <dbReference type="ARBA" id="ARBA00022729"/>
    </source>
</evidence>
<feature type="signal peptide" evidence="5">
    <location>
        <begin position="1"/>
        <end position="29"/>
    </location>
</feature>
<reference evidence="8" key="1">
    <citation type="submission" date="2016-10" db="EMBL/GenBank/DDBJ databases">
        <authorList>
            <person name="Varghese N."/>
            <person name="Submissions S."/>
        </authorList>
    </citation>
    <scope>NUCLEOTIDE SEQUENCE [LARGE SCALE GENOMIC DNA]</scope>
    <source>
        <strain evidence="8">DSM 11578</strain>
    </source>
</reference>
<dbReference type="PANTHER" id="PTHR34512">
    <property type="entry name" value="CELL SURFACE PROTEIN"/>
    <property type="match status" value="1"/>
</dbReference>
<gene>
    <name evidence="4" type="primary">bamB</name>
    <name evidence="7" type="ORF">SAMN04488079_108167</name>
</gene>
<keyword evidence="4" id="KW-0449">Lipoprotein</keyword>
<dbReference type="Gene3D" id="2.130.10.10">
    <property type="entry name" value="YVTN repeat-like/Quinoprotein amine dehydrogenase"/>
    <property type="match status" value="1"/>
</dbReference>
<evidence type="ECO:0000256" key="2">
    <source>
        <dbReference type="ARBA" id="ARBA00023136"/>
    </source>
</evidence>
<dbReference type="SMART" id="SM00564">
    <property type="entry name" value="PQQ"/>
    <property type="match status" value="7"/>
</dbReference>
<keyword evidence="3 4" id="KW-0998">Cell outer membrane</keyword>
<dbReference type="PROSITE" id="PS51257">
    <property type="entry name" value="PROKAR_LIPOPROTEIN"/>
    <property type="match status" value="1"/>
</dbReference>
<evidence type="ECO:0000313" key="8">
    <source>
        <dbReference type="Proteomes" id="UP000198924"/>
    </source>
</evidence>
<keyword evidence="1 4" id="KW-0732">Signal</keyword>
<keyword evidence="8" id="KW-1185">Reference proteome</keyword>
<evidence type="ECO:0000256" key="4">
    <source>
        <dbReference type="HAMAP-Rule" id="MF_00923"/>
    </source>
</evidence>
<accession>A0A1I3YPK2</accession>
<comment type="subunit">
    <text evidence="4">Part of the Bam complex.</text>
</comment>
<dbReference type="InterPro" id="IPR011047">
    <property type="entry name" value="Quinoprotein_ADH-like_sf"/>
</dbReference>
<comment type="function">
    <text evidence="4">Part of the outer membrane protein assembly complex, which is involved in assembly and insertion of beta-barrel proteins into the outer membrane.</text>
</comment>
<name>A0A1I3YPK2_9GAMM</name>
<keyword evidence="2 4" id="KW-0472">Membrane</keyword>
<dbReference type="GO" id="GO:0009279">
    <property type="term" value="C:cell outer membrane"/>
    <property type="evidence" value="ECO:0007669"/>
    <property type="project" value="UniProtKB-SubCell"/>
</dbReference>
<dbReference type="Proteomes" id="UP000198924">
    <property type="component" value="Unassembled WGS sequence"/>
</dbReference>
<dbReference type="GO" id="GO:0043165">
    <property type="term" value="P:Gram-negative-bacterium-type cell outer membrane assembly"/>
    <property type="evidence" value="ECO:0007669"/>
    <property type="project" value="UniProtKB-UniRule"/>
</dbReference>
<dbReference type="EMBL" id="FOSH01000008">
    <property type="protein sequence ID" value="SFK33867.1"/>
    <property type="molecule type" value="Genomic_DNA"/>
</dbReference>
<dbReference type="Pfam" id="PF13360">
    <property type="entry name" value="PQQ_2"/>
    <property type="match status" value="1"/>
</dbReference>
<comment type="subcellular location">
    <subcellularLocation>
        <location evidence="4">Cell outer membrane</location>
        <topology evidence="4">Lipid-anchor</topology>
    </subcellularLocation>
</comment>
<evidence type="ECO:0000256" key="5">
    <source>
        <dbReference type="SAM" id="SignalP"/>
    </source>
</evidence>
<dbReference type="HAMAP" id="MF_00923">
    <property type="entry name" value="OM_assembly_BamB"/>
    <property type="match status" value="1"/>
</dbReference>
<dbReference type="NCBIfam" id="TIGR03300">
    <property type="entry name" value="assembly_YfgL"/>
    <property type="match status" value="1"/>
</dbReference>
<evidence type="ECO:0000313" key="7">
    <source>
        <dbReference type="EMBL" id="SFK33867.1"/>
    </source>
</evidence>
<dbReference type="RefSeq" id="WP_091713604.1">
    <property type="nucleotide sequence ID" value="NZ_FOSH01000008.1"/>
</dbReference>
<dbReference type="SUPFAM" id="SSF50998">
    <property type="entry name" value="Quinoprotein alcohol dehydrogenase-like"/>
    <property type="match status" value="1"/>
</dbReference>
<dbReference type="STRING" id="45496.SAMN04488079_108167"/>
<sequence>MKVNLRLLTIGLSLSIFLSACSTVSGWFADESYEEPPEPLTEFTSEISPKILWDKGVGDGAGDNKVKLSSWWQNNKIFAVDHEGEVTALNAETGRELWDVDLDFNVVTGIGGGMNMIYVGSDKGVVVALNEADGKELWRSQLTSEVLAPVTSANGIVVSRTSDGRVSGISAEDGKVLWSYQRAVPLLSLRGAGRPVIAGSEVIAGYDNGKLVALSLNDGKVLWENSIAIPRGRTELERLVDIDADPVVIDDTVYVVTYQGQLAAVDINSGRVLWSRDMSSQVGLDAAYHDAVYVTDDEGYVWAIQDGSGDALWRQTRLLRRQPTAPAIAGNYIVVGDFEGYIHWIGRDDGRFVSRQQISDGPIYSKPLVVDGVVYITAADGSITALRVPEN</sequence>
<dbReference type="InterPro" id="IPR015943">
    <property type="entry name" value="WD40/YVTN_repeat-like_dom_sf"/>
</dbReference>
<feature type="domain" description="Pyrrolo-quinoline quinone repeat" evidence="6">
    <location>
        <begin position="83"/>
        <end position="315"/>
    </location>
</feature>
<dbReference type="OrthoDB" id="5173551at2"/>
<dbReference type="AlphaFoldDB" id="A0A1I3YPK2"/>
<protein>
    <recommendedName>
        <fullName evidence="4">Outer membrane protein assembly factor BamB</fullName>
    </recommendedName>
</protein>
<dbReference type="InterPro" id="IPR002372">
    <property type="entry name" value="PQQ_rpt_dom"/>
</dbReference>
<dbReference type="InterPro" id="IPR018391">
    <property type="entry name" value="PQQ_b-propeller_rpt"/>
</dbReference>
<feature type="chain" id="PRO_5011804125" description="Outer membrane protein assembly factor BamB" evidence="5">
    <location>
        <begin position="30"/>
        <end position="391"/>
    </location>
</feature>
<dbReference type="InterPro" id="IPR017687">
    <property type="entry name" value="BamB"/>
</dbReference>
<evidence type="ECO:0000259" key="6">
    <source>
        <dbReference type="Pfam" id="PF13360"/>
    </source>
</evidence>
<comment type="similarity">
    <text evidence="4">Belongs to the BamB family.</text>
</comment>